<proteinExistence type="predicted"/>
<name>A0A382P9T7_9ZZZZ</name>
<dbReference type="AlphaFoldDB" id="A0A382P9T7"/>
<gene>
    <name evidence="1" type="ORF">METZ01_LOCUS322342</name>
</gene>
<dbReference type="EMBL" id="UINC01105507">
    <property type="protein sequence ID" value="SVC69488.1"/>
    <property type="molecule type" value="Genomic_DNA"/>
</dbReference>
<sequence length="36" mass="4383">GRAMRARNEVTEFLTFDEREEAKSRALKWDREHPLH</sequence>
<organism evidence="1">
    <name type="scientific">marine metagenome</name>
    <dbReference type="NCBI Taxonomy" id="408172"/>
    <lineage>
        <taxon>unclassified sequences</taxon>
        <taxon>metagenomes</taxon>
        <taxon>ecological metagenomes</taxon>
    </lineage>
</organism>
<protein>
    <submittedName>
        <fullName evidence="1">Uncharacterized protein</fullName>
    </submittedName>
</protein>
<feature type="non-terminal residue" evidence="1">
    <location>
        <position position="1"/>
    </location>
</feature>
<evidence type="ECO:0000313" key="1">
    <source>
        <dbReference type="EMBL" id="SVC69488.1"/>
    </source>
</evidence>
<reference evidence="1" key="1">
    <citation type="submission" date="2018-05" db="EMBL/GenBank/DDBJ databases">
        <authorList>
            <person name="Lanie J.A."/>
            <person name="Ng W.-L."/>
            <person name="Kazmierczak K.M."/>
            <person name="Andrzejewski T.M."/>
            <person name="Davidsen T.M."/>
            <person name="Wayne K.J."/>
            <person name="Tettelin H."/>
            <person name="Glass J.I."/>
            <person name="Rusch D."/>
            <person name="Podicherti R."/>
            <person name="Tsui H.-C.T."/>
            <person name="Winkler M.E."/>
        </authorList>
    </citation>
    <scope>NUCLEOTIDE SEQUENCE</scope>
</reference>
<accession>A0A382P9T7</accession>